<comment type="caution">
    <text evidence="1">The sequence shown here is derived from an EMBL/GenBank/DDBJ whole genome shotgun (WGS) entry which is preliminary data.</text>
</comment>
<protein>
    <submittedName>
        <fullName evidence="1">Uncharacterized protein</fullName>
    </submittedName>
</protein>
<dbReference type="AlphaFoldDB" id="A0A2K3LYQ8"/>
<evidence type="ECO:0000313" key="2">
    <source>
        <dbReference type="Proteomes" id="UP000236291"/>
    </source>
</evidence>
<name>A0A2K3LYQ8_TRIPR</name>
<sequence length="143" mass="15703">AAGGAKRGWAFLEDILLFSEVIEFVWVRIGFEPVNAFCNKAFCGKVLGGVAPVCHVLPQSIGHNPDCPILEMLWAGPTRSSDLPSHEGSLLISGIPSSEMVVPDWTETLADDQVENVIDPRMRCFLLKLERMVELTEHYPAPG</sequence>
<organism evidence="1 2">
    <name type="scientific">Trifolium pratense</name>
    <name type="common">Red clover</name>
    <dbReference type="NCBI Taxonomy" id="57577"/>
    <lineage>
        <taxon>Eukaryota</taxon>
        <taxon>Viridiplantae</taxon>
        <taxon>Streptophyta</taxon>
        <taxon>Embryophyta</taxon>
        <taxon>Tracheophyta</taxon>
        <taxon>Spermatophyta</taxon>
        <taxon>Magnoliopsida</taxon>
        <taxon>eudicotyledons</taxon>
        <taxon>Gunneridae</taxon>
        <taxon>Pentapetalae</taxon>
        <taxon>rosids</taxon>
        <taxon>fabids</taxon>
        <taxon>Fabales</taxon>
        <taxon>Fabaceae</taxon>
        <taxon>Papilionoideae</taxon>
        <taxon>50 kb inversion clade</taxon>
        <taxon>NPAAA clade</taxon>
        <taxon>Hologalegina</taxon>
        <taxon>IRL clade</taxon>
        <taxon>Trifolieae</taxon>
        <taxon>Trifolium</taxon>
    </lineage>
</organism>
<dbReference type="EMBL" id="ASHM01044659">
    <property type="protein sequence ID" value="PNX83674.1"/>
    <property type="molecule type" value="Genomic_DNA"/>
</dbReference>
<proteinExistence type="predicted"/>
<dbReference type="Proteomes" id="UP000236291">
    <property type="component" value="Unassembled WGS sequence"/>
</dbReference>
<reference evidence="1 2" key="1">
    <citation type="journal article" date="2014" name="Am. J. Bot.">
        <title>Genome assembly and annotation for red clover (Trifolium pratense; Fabaceae).</title>
        <authorList>
            <person name="Istvanek J."/>
            <person name="Jaros M."/>
            <person name="Krenek A."/>
            <person name="Repkova J."/>
        </authorList>
    </citation>
    <scope>NUCLEOTIDE SEQUENCE [LARGE SCALE GENOMIC DNA]</scope>
    <source>
        <strain evidence="2">cv. Tatra</strain>
        <tissue evidence="1">Young leaves</tissue>
    </source>
</reference>
<evidence type="ECO:0000313" key="1">
    <source>
        <dbReference type="EMBL" id="PNX83674.1"/>
    </source>
</evidence>
<reference evidence="1 2" key="2">
    <citation type="journal article" date="2017" name="Front. Plant Sci.">
        <title>Gene Classification and Mining of Molecular Markers Useful in Red Clover (Trifolium pratense) Breeding.</title>
        <authorList>
            <person name="Istvanek J."/>
            <person name="Dluhosova J."/>
            <person name="Dluhos P."/>
            <person name="Patkova L."/>
            <person name="Nedelnik J."/>
            <person name="Repkova J."/>
        </authorList>
    </citation>
    <scope>NUCLEOTIDE SEQUENCE [LARGE SCALE GENOMIC DNA]</scope>
    <source>
        <strain evidence="2">cv. Tatra</strain>
        <tissue evidence="1">Young leaves</tissue>
    </source>
</reference>
<feature type="non-terminal residue" evidence="1">
    <location>
        <position position="1"/>
    </location>
</feature>
<gene>
    <name evidence="1" type="ORF">L195_g039718</name>
</gene>
<accession>A0A2K3LYQ8</accession>